<evidence type="ECO:0000256" key="12">
    <source>
        <dbReference type="ARBA" id="ARBA00047552"/>
    </source>
</evidence>
<organism evidence="17 18">
    <name type="scientific">Petrolisthes cinctipes</name>
    <name type="common">Flat porcelain crab</name>
    <dbReference type="NCBI Taxonomy" id="88211"/>
    <lineage>
        <taxon>Eukaryota</taxon>
        <taxon>Metazoa</taxon>
        <taxon>Ecdysozoa</taxon>
        <taxon>Arthropoda</taxon>
        <taxon>Crustacea</taxon>
        <taxon>Multicrustacea</taxon>
        <taxon>Malacostraca</taxon>
        <taxon>Eumalacostraca</taxon>
        <taxon>Eucarida</taxon>
        <taxon>Decapoda</taxon>
        <taxon>Pleocyemata</taxon>
        <taxon>Anomura</taxon>
        <taxon>Galatheoidea</taxon>
        <taxon>Porcellanidae</taxon>
        <taxon>Petrolisthes</taxon>
    </lineage>
</organism>
<dbReference type="InterPro" id="IPR014729">
    <property type="entry name" value="Rossmann-like_a/b/a_fold"/>
</dbReference>
<dbReference type="NCBIfam" id="TIGR00422">
    <property type="entry name" value="valS"/>
    <property type="match status" value="1"/>
</dbReference>
<dbReference type="PANTHER" id="PTHR11946:SF109">
    <property type="entry name" value="VALINE--TRNA LIGASE"/>
    <property type="match status" value="1"/>
</dbReference>
<reference evidence="17" key="1">
    <citation type="submission" date="2023-10" db="EMBL/GenBank/DDBJ databases">
        <title>Genome assemblies of two species of porcelain crab, Petrolisthes cinctipes and Petrolisthes manimaculis (Anomura: Porcellanidae).</title>
        <authorList>
            <person name="Angst P."/>
        </authorList>
    </citation>
    <scope>NUCLEOTIDE SEQUENCE</scope>
    <source>
        <strain evidence="17">PB745_01</strain>
        <tissue evidence="17">Gill</tissue>
    </source>
</reference>
<evidence type="ECO:0000256" key="8">
    <source>
        <dbReference type="ARBA" id="ARBA00022917"/>
    </source>
</evidence>
<dbReference type="InterPro" id="IPR009080">
    <property type="entry name" value="tRNAsynth_Ia_anticodon-bd"/>
</dbReference>
<dbReference type="FunFam" id="3.40.50.620:FF:000020">
    <property type="entry name" value="Valine--tRNA ligase, mitochondrial"/>
    <property type="match status" value="1"/>
</dbReference>
<dbReference type="GO" id="GO:0005524">
    <property type="term" value="F:ATP binding"/>
    <property type="evidence" value="ECO:0007669"/>
    <property type="project" value="UniProtKB-KW"/>
</dbReference>
<evidence type="ECO:0000256" key="3">
    <source>
        <dbReference type="ARBA" id="ARBA00013169"/>
    </source>
</evidence>
<dbReference type="Gene3D" id="1.10.730.10">
    <property type="entry name" value="Isoleucyl-tRNA Synthetase, Domain 1"/>
    <property type="match status" value="1"/>
</dbReference>
<dbReference type="EMBL" id="JAWQEG010005557">
    <property type="protein sequence ID" value="KAK3857630.1"/>
    <property type="molecule type" value="Genomic_DNA"/>
</dbReference>
<feature type="coiled-coil region" evidence="14">
    <location>
        <begin position="945"/>
        <end position="1011"/>
    </location>
</feature>
<dbReference type="CDD" id="cd07962">
    <property type="entry name" value="Anticodon_Ia_Val"/>
    <property type="match status" value="1"/>
</dbReference>
<dbReference type="GO" id="GO:0006438">
    <property type="term" value="P:valyl-tRNA aminoacylation"/>
    <property type="evidence" value="ECO:0007669"/>
    <property type="project" value="InterPro"/>
</dbReference>
<dbReference type="FunFam" id="3.90.740.10:FF:000005">
    <property type="entry name" value="Valine--tRNA ligase, mitochondrial"/>
    <property type="match status" value="1"/>
</dbReference>
<comment type="caution">
    <text evidence="17">The sequence shown here is derived from an EMBL/GenBank/DDBJ whole genome shotgun (WGS) entry which is preliminary data.</text>
</comment>
<dbReference type="FunFam" id="3.40.50.620:FF:000078">
    <property type="entry name" value="Valine--tRNA ligase, mitochondrial"/>
    <property type="match status" value="1"/>
</dbReference>
<keyword evidence="6 13" id="KW-0547">Nucleotide-binding</keyword>
<dbReference type="InterPro" id="IPR009008">
    <property type="entry name" value="Val/Leu/Ile-tRNA-synth_edit"/>
</dbReference>
<dbReference type="InterPro" id="IPR002303">
    <property type="entry name" value="Valyl-tRNA_ligase"/>
</dbReference>
<evidence type="ECO:0000256" key="14">
    <source>
        <dbReference type="SAM" id="Coils"/>
    </source>
</evidence>
<dbReference type="SUPFAM" id="SSF47323">
    <property type="entry name" value="Anticodon-binding domain of a subclass of class I aminoacyl-tRNA synthetases"/>
    <property type="match status" value="1"/>
</dbReference>
<evidence type="ECO:0000256" key="4">
    <source>
        <dbReference type="ARBA" id="ARBA00022490"/>
    </source>
</evidence>
<keyword evidence="9 13" id="KW-0030">Aminoacyl-tRNA synthetase</keyword>
<evidence type="ECO:0000256" key="11">
    <source>
        <dbReference type="ARBA" id="ARBA00029936"/>
    </source>
</evidence>
<dbReference type="Pfam" id="PF08264">
    <property type="entry name" value="Anticodon_1"/>
    <property type="match status" value="1"/>
</dbReference>
<dbReference type="InterPro" id="IPR037118">
    <property type="entry name" value="Val-tRNA_synth_C_sf"/>
</dbReference>
<evidence type="ECO:0000256" key="5">
    <source>
        <dbReference type="ARBA" id="ARBA00022598"/>
    </source>
</evidence>
<dbReference type="Proteomes" id="UP001286313">
    <property type="component" value="Unassembled WGS sequence"/>
</dbReference>
<feature type="domain" description="Aminoacyl-tRNA synthetase class Ia" evidence="15">
    <location>
        <begin position="46"/>
        <end position="655"/>
    </location>
</feature>
<dbReference type="SUPFAM" id="SSF50677">
    <property type="entry name" value="ValRS/IleRS/LeuRS editing domain"/>
    <property type="match status" value="1"/>
</dbReference>
<keyword evidence="18" id="KW-1185">Reference proteome</keyword>
<dbReference type="PROSITE" id="PS00178">
    <property type="entry name" value="AA_TRNA_LIGASE_I"/>
    <property type="match status" value="1"/>
</dbReference>
<evidence type="ECO:0000256" key="13">
    <source>
        <dbReference type="RuleBase" id="RU363035"/>
    </source>
</evidence>
<dbReference type="Gene3D" id="1.10.287.380">
    <property type="entry name" value="Valyl-tRNA synthetase, C-terminal domain"/>
    <property type="match status" value="1"/>
</dbReference>
<dbReference type="PANTHER" id="PTHR11946">
    <property type="entry name" value="VALYL-TRNA SYNTHETASES"/>
    <property type="match status" value="1"/>
</dbReference>
<dbReference type="SUPFAM" id="SSF46589">
    <property type="entry name" value="tRNA-binding arm"/>
    <property type="match status" value="1"/>
</dbReference>
<evidence type="ECO:0000259" key="16">
    <source>
        <dbReference type="Pfam" id="PF08264"/>
    </source>
</evidence>
<dbReference type="GO" id="GO:0005829">
    <property type="term" value="C:cytosol"/>
    <property type="evidence" value="ECO:0007669"/>
    <property type="project" value="TreeGrafter"/>
</dbReference>
<evidence type="ECO:0000313" key="18">
    <source>
        <dbReference type="Proteomes" id="UP001286313"/>
    </source>
</evidence>
<keyword evidence="7 13" id="KW-0067">ATP-binding</keyword>
<sequence>MSSGEIFSGNYRKMCSKNSTLVLSAKKDLSQPLAQTYQPREVERGWYSWWRSCRFFRRPQLHQGHKFVMVLPPPNVTGSLHLGHALTCSLQDAIARWHQMKGAEVVFVPGCDHAGIATQAVVERHLLATLGKTKHQMGRERFVEEVWKWKEEKGDAIFKQMERLGTALDWNRSVFTMDEGMTEAVNEAFIQLFDQGLVYRKHSPVNWCCSLQSAISDIEVEHVSLPGPSELRVPGYDEPVTFGMMYDLAYKVVDSEAELVVSTTRPETLLGDTALIVHPGDNRYSEFVGKFVYHPFRRQSIPVVADDGVDVHFGTGVIKVTPGHSKEDYEYSQRHKLEQIIVLDDEGKINDIVPEFEGLPRFKAREAVISAMKQLKLFRGSRPHPMMLPLCSRTGDVIEAILKPQWFIQCSQMAKDAIKAVESETLELLPPSHGKQWSEWLECGVDWCVSRQLWWGHRIPAYSCKLSNERQVWVAARSEEEALRKLVQREGVAENTIISIQQDEDVLDTWFCSGLYPFAAFGWPHHTLDLTQYYPTSLLETGHDILFFWVARMVMLGQKLTGQIPFKTVLLHGLMCDVKGHKMSKSRGNVIDPLDIINGTSVEELKGRPQSAGIYSSLTRPDSALTQLPSAKNTKGIPECGADALRFTLCSTNFKNQLLSFDLTKVEQNKFLGNKIWQTVKFLLSATKKMEDSLCLQEESLAHQEMNLNTHVVLSQRDELSLMDRWILSQVSSLVQNANRHFESYDLHLVTLAFTNFWQNCLCDVYLESIKPVLKSGSKPAQISAIQTLLTSVDAGLKVLAPFMPFLTEELYQRLPTQKINVLRNKDSKSPESIMECDYPDPNEWSVWKDQEAEEQGAIILEVATAIRGLKSRHNVSFNNSQGTLVTMDTNMVEMLKTNLDTLKTLSRIRHLEVGTGVTNLSHSAVTTLSHSTSFYLHLQNSVSIDAELSRLRKKEAKLKKELKKFIKNTSSPKYILNTPPKVQEIHREKVTTLTSELSQLETLIANLNKK</sequence>
<dbReference type="InterPro" id="IPR010978">
    <property type="entry name" value="tRNA-bd_arm"/>
</dbReference>
<evidence type="ECO:0000256" key="10">
    <source>
        <dbReference type="ARBA" id="ARBA00024407"/>
    </source>
</evidence>
<protein>
    <recommendedName>
        <fullName evidence="10">Valine--tRNA ligase</fullName>
        <ecNumber evidence="3">6.1.1.9</ecNumber>
    </recommendedName>
    <alternativeName>
        <fullName evidence="11">Valyl-tRNA synthetase</fullName>
    </alternativeName>
</protein>
<gene>
    <name evidence="17" type="ORF">Pcinc_036133</name>
</gene>
<feature type="domain" description="Methionyl/Valyl/Leucyl/Isoleucyl-tRNA synthetase anticodon-binding" evidence="16">
    <location>
        <begin position="724"/>
        <end position="880"/>
    </location>
</feature>
<dbReference type="PRINTS" id="PR00986">
    <property type="entry name" value="TRNASYNTHVAL"/>
</dbReference>
<evidence type="ECO:0000256" key="2">
    <source>
        <dbReference type="ARBA" id="ARBA00005594"/>
    </source>
</evidence>
<keyword evidence="8 13" id="KW-0648">Protein biosynthesis</keyword>
<dbReference type="NCBIfam" id="NF004349">
    <property type="entry name" value="PRK05729.1"/>
    <property type="match status" value="1"/>
</dbReference>
<dbReference type="GO" id="GO:0002161">
    <property type="term" value="F:aminoacyl-tRNA deacylase activity"/>
    <property type="evidence" value="ECO:0007669"/>
    <property type="project" value="InterPro"/>
</dbReference>
<keyword evidence="14" id="KW-0175">Coiled coil</keyword>
<comment type="catalytic activity">
    <reaction evidence="12">
        <text>tRNA(Val) + L-valine + ATP = L-valyl-tRNA(Val) + AMP + diphosphate</text>
        <dbReference type="Rhea" id="RHEA:10704"/>
        <dbReference type="Rhea" id="RHEA-COMP:9672"/>
        <dbReference type="Rhea" id="RHEA-COMP:9708"/>
        <dbReference type="ChEBI" id="CHEBI:30616"/>
        <dbReference type="ChEBI" id="CHEBI:33019"/>
        <dbReference type="ChEBI" id="CHEBI:57762"/>
        <dbReference type="ChEBI" id="CHEBI:78442"/>
        <dbReference type="ChEBI" id="CHEBI:78537"/>
        <dbReference type="ChEBI" id="CHEBI:456215"/>
        <dbReference type="EC" id="6.1.1.9"/>
    </reaction>
</comment>
<keyword evidence="4" id="KW-0963">Cytoplasm</keyword>
<dbReference type="GO" id="GO:0004832">
    <property type="term" value="F:valine-tRNA ligase activity"/>
    <property type="evidence" value="ECO:0007669"/>
    <property type="project" value="UniProtKB-EC"/>
</dbReference>
<evidence type="ECO:0000313" key="17">
    <source>
        <dbReference type="EMBL" id="KAK3857630.1"/>
    </source>
</evidence>
<dbReference type="HAMAP" id="MF_02004">
    <property type="entry name" value="Val_tRNA_synth_type1"/>
    <property type="match status" value="1"/>
</dbReference>
<dbReference type="Pfam" id="PF00133">
    <property type="entry name" value="tRNA-synt_1"/>
    <property type="match status" value="1"/>
</dbReference>
<dbReference type="InterPro" id="IPR013155">
    <property type="entry name" value="M/V/L/I-tRNA-synth_anticd-bd"/>
</dbReference>
<evidence type="ECO:0000256" key="9">
    <source>
        <dbReference type="ARBA" id="ARBA00023146"/>
    </source>
</evidence>
<evidence type="ECO:0000256" key="6">
    <source>
        <dbReference type="ARBA" id="ARBA00022741"/>
    </source>
</evidence>
<comment type="similarity">
    <text evidence="2 13">Belongs to the class-I aminoacyl-tRNA synthetase family.</text>
</comment>
<dbReference type="EC" id="6.1.1.9" evidence="3"/>
<dbReference type="InterPro" id="IPR002300">
    <property type="entry name" value="aa-tRNA-synth_Ia"/>
</dbReference>
<dbReference type="Gene3D" id="3.90.740.10">
    <property type="entry name" value="Valyl/Leucyl/Isoleucyl-tRNA synthetase, editing domain"/>
    <property type="match status" value="1"/>
</dbReference>
<dbReference type="SUPFAM" id="SSF52374">
    <property type="entry name" value="Nucleotidylyl transferase"/>
    <property type="match status" value="1"/>
</dbReference>
<evidence type="ECO:0000259" key="15">
    <source>
        <dbReference type="Pfam" id="PF00133"/>
    </source>
</evidence>
<dbReference type="Gene3D" id="3.40.50.620">
    <property type="entry name" value="HUPs"/>
    <property type="match status" value="2"/>
</dbReference>
<accession>A0AAE1BVI7</accession>
<proteinExistence type="inferred from homology"/>
<evidence type="ECO:0000256" key="1">
    <source>
        <dbReference type="ARBA" id="ARBA00004496"/>
    </source>
</evidence>
<dbReference type="CDD" id="cd00817">
    <property type="entry name" value="ValRS_core"/>
    <property type="match status" value="1"/>
</dbReference>
<comment type="subcellular location">
    <subcellularLocation>
        <location evidence="1">Cytoplasm</location>
    </subcellularLocation>
</comment>
<name>A0AAE1BVI7_PETCI</name>
<evidence type="ECO:0000256" key="7">
    <source>
        <dbReference type="ARBA" id="ARBA00022840"/>
    </source>
</evidence>
<dbReference type="InterPro" id="IPR033705">
    <property type="entry name" value="Anticodon_Ia_Val"/>
</dbReference>
<keyword evidence="5 13" id="KW-0436">Ligase</keyword>
<dbReference type="InterPro" id="IPR001412">
    <property type="entry name" value="aa-tRNA-synth_I_CS"/>
</dbReference>
<dbReference type="AlphaFoldDB" id="A0AAE1BVI7"/>